<gene>
    <name evidence="6" type="primary">PRP45</name>
    <name evidence="6" type="ORF">GOMPHAMPRED_008234</name>
</gene>
<keyword evidence="7" id="KW-1185">Reference proteome</keyword>
<feature type="compositionally biased region" description="Basic residues" evidence="4">
    <location>
        <begin position="220"/>
        <end position="232"/>
    </location>
</feature>
<feature type="compositionally biased region" description="Basic and acidic residues" evidence="4">
    <location>
        <begin position="81"/>
        <end position="101"/>
    </location>
</feature>
<comment type="subunit">
    <text evidence="3">Associated with the spliceosome.</text>
</comment>
<proteinExistence type="inferred from homology"/>
<reference evidence="6" key="1">
    <citation type="submission" date="2021-03" db="EMBL/GenBank/DDBJ databases">
        <authorList>
            <person name="Tagirdzhanova G."/>
        </authorList>
    </citation>
    <scope>NUCLEOTIDE SEQUENCE</scope>
</reference>
<keyword evidence="3" id="KW-0508">mRNA splicing</keyword>
<evidence type="ECO:0000256" key="2">
    <source>
        <dbReference type="ARBA" id="ARBA00022160"/>
    </source>
</evidence>
<comment type="similarity">
    <text evidence="1 3">Belongs to the SNW family.</text>
</comment>
<evidence type="ECO:0000256" key="1">
    <source>
        <dbReference type="ARBA" id="ARBA00010197"/>
    </source>
</evidence>
<evidence type="ECO:0000256" key="3">
    <source>
        <dbReference type="RuleBase" id="RU367140"/>
    </source>
</evidence>
<protein>
    <recommendedName>
        <fullName evidence="2 3">Pre-mRNA-processing protein 45</fullName>
    </recommendedName>
</protein>
<evidence type="ECO:0000259" key="5">
    <source>
        <dbReference type="Pfam" id="PF02731"/>
    </source>
</evidence>
<evidence type="ECO:0000313" key="6">
    <source>
        <dbReference type="EMBL" id="CAF9914709.1"/>
    </source>
</evidence>
<evidence type="ECO:0000313" key="7">
    <source>
        <dbReference type="Proteomes" id="UP000664169"/>
    </source>
</evidence>
<sequence>MATSFKDLIPLRDRVDTGELTLARPSAEEVERQTEKTKEALAILISGASAAQRPSLIKKQQDNEPTFVRYTPADQFGESSNGRERIIRIQNKQEDPMEPPKFKHKKVPRGPPTPPRPVMHSPPRKLTAEDQAAWRIPPAVSSWKNPKGYTRGIDKLLAARPNVEDVTINDKFSQLADALHTADRHAREEVKKRATMQQLLAEKAKAQKEDELRMLAQQARQKRTAAGTRRRNSSASSRDSRSRPRGSSPNSRSSSRDSDVRARERARNEAAQERQKQLRQSRMGTERRLQMLAREQNRDISEKIALGLAKPTQSSESMYDSRLFNQNSGFDAGFNEDQVYDKPLFAAQNAINNIYRPNPSAQDDEPEDDGGATVERIAKANRFEVLGKAAKGFRGADIAEPRSGPVQFEKDRGGVPASGGKPKDDDPFGIDDMIQNVTGGSGKKRSGLDGEIEGRGGKRARVDDDNDD</sequence>
<feature type="region of interest" description="Disordered" evidence="4">
    <location>
        <begin position="199"/>
        <end position="287"/>
    </location>
</feature>
<feature type="domain" description="SKI-interacting protein SKIP SNW" evidence="5">
    <location>
        <begin position="67"/>
        <end position="223"/>
    </location>
</feature>
<feature type="compositionally biased region" description="Basic and acidic residues" evidence="4">
    <location>
        <begin position="254"/>
        <end position="276"/>
    </location>
</feature>
<dbReference type="PANTHER" id="PTHR12096">
    <property type="entry name" value="NUCLEAR PROTEIN SKIP-RELATED"/>
    <property type="match status" value="1"/>
</dbReference>
<organism evidence="6 7">
    <name type="scientific">Gomphillus americanus</name>
    <dbReference type="NCBI Taxonomy" id="1940652"/>
    <lineage>
        <taxon>Eukaryota</taxon>
        <taxon>Fungi</taxon>
        <taxon>Dikarya</taxon>
        <taxon>Ascomycota</taxon>
        <taxon>Pezizomycotina</taxon>
        <taxon>Lecanoromycetes</taxon>
        <taxon>OSLEUM clade</taxon>
        <taxon>Ostropomycetidae</taxon>
        <taxon>Ostropales</taxon>
        <taxon>Graphidaceae</taxon>
        <taxon>Gomphilloideae</taxon>
        <taxon>Gomphillus</taxon>
    </lineage>
</organism>
<accession>A0A8H3IIB7</accession>
<feature type="compositionally biased region" description="Basic and acidic residues" evidence="4">
    <location>
        <begin position="446"/>
        <end position="468"/>
    </location>
</feature>
<evidence type="ECO:0000256" key="4">
    <source>
        <dbReference type="SAM" id="MobiDB-lite"/>
    </source>
</evidence>
<keyword evidence="3" id="KW-0507">mRNA processing</keyword>
<dbReference type="AlphaFoldDB" id="A0A8H3IIB7"/>
<feature type="region of interest" description="Disordered" evidence="4">
    <location>
        <begin position="356"/>
        <end position="375"/>
    </location>
</feature>
<dbReference type="InterPro" id="IPR004015">
    <property type="entry name" value="SKI-int_prot_SKIP_SNW-dom"/>
</dbReference>
<comment type="subcellular location">
    <subcellularLocation>
        <location evidence="3">Nucleus</location>
    </subcellularLocation>
</comment>
<keyword evidence="3" id="KW-0539">Nucleus</keyword>
<comment type="function">
    <text evidence="3">Involved in pre-mRNA splicing.</text>
</comment>
<dbReference type="Proteomes" id="UP000664169">
    <property type="component" value="Unassembled WGS sequence"/>
</dbReference>
<comment type="caution">
    <text evidence="6">The sequence shown here is derived from an EMBL/GenBank/DDBJ whole genome shotgun (WGS) entry which is preliminary data.</text>
</comment>
<feature type="region of interest" description="Disordered" evidence="4">
    <location>
        <begin position="394"/>
        <end position="468"/>
    </location>
</feature>
<dbReference type="Pfam" id="PF02731">
    <property type="entry name" value="SKIP_SNW"/>
    <property type="match status" value="1"/>
</dbReference>
<keyword evidence="3" id="KW-0747">Spliceosome</keyword>
<dbReference type="OrthoDB" id="666364at2759"/>
<feature type="region of interest" description="Disordered" evidence="4">
    <location>
        <begin position="50"/>
        <end position="131"/>
    </location>
</feature>
<dbReference type="GO" id="GO:0000398">
    <property type="term" value="P:mRNA splicing, via spliceosome"/>
    <property type="evidence" value="ECO:0007669"/>
    <property type="project" value="InterPro"/>
</dbReference>
<name>A0A8H3IIB7_9LECA</name>
<dbReference type="InterPro" id="IPR017862">
    <property type="entry name" value="SKI-int_prot_SKIP"/>
</dbReference>
<dbReference type="EMBL" id="CAJPDQ010000009">
    <property type="protein sequence ID" value="CAF9914709.1"/>
    <property type="molecule type" value="Genomic_DNA"/>
</dbReference>
<feature type="compositionally biased region" description="Basic and acidic residues" evidence="4">
    <location>
        <begin position="202"/>
        <end position="213"/>
    </location>
</feature>
<dbReference type="GO" id="GO:0005681">
    <property type="term" value="C:spliceosomal complex"/>
    <property type="evidence" value="ECO:0007669"/>
    <property type="project" value="UniProtKB-UniRule"/>
</dbReference>